<evidence type="ECO:0000313" key="6">
    <source>
        <dbReference type="EMBL" id="OGC84488.1"/>
    </source>
</evidence>
<comment type="caution">
    <text evidence="6">The sequence shown here is derived from an EMBL/GenBank/DDBJ whole genome shotgun (WGS) entry which is preliminary data.</text>
</comment>
<accession>A0A1F4XSB2</accession>
<evidence type="ECO:0000256" key="5">
    <source>
        <dbReference type="HAMAP-Rule" id="MF_00527"/>
    </source>
</evidence>
<keyword evidence="4 5" id="KW-0234">DNA repair</keyword>
<dbReference type="AlphaFoldDB" id="A0A1F4XSB2"/>
<dbReference type="PANTHER" id="PTHR10429">
    <property type="entry name" value="DNA-3-METHYLADENINE GLYCOSYLASE"/>
    <property type="match status" value="1"/>
</dbReference>
<dbReference type="InterPro" id="IPR003180">
    <property type="entry name" value="MPG"/>
</dbReference>
<gene>
    <name evidence="6" type="ORF">A3F55_01975</name>
</gene>
<dbReference type="FunFam" id="3.10.300.10:FF:000001">
    <property type="entry name" value="Putative 3-methyladenine DNA glycosylase"/>
    <property type="match status" value="1"/>
</dbReference>
<dbReference type="InterPro" id="IPR036995">
    <property type="entry name" value="MPG_sf"/>
</dbReference>
<keyword evidence="2 5" id="KW-0227">DNA damage</keyword>
<evidence type="ECO:0000313" key="7">
    <source>
        <dbReference type="Proteomes" id="UP000178091"/>
    </source>
</evidence>
<dbReference type="CDD" id="cd00540">
    <property type="entry name" value="AAG"/>
    <property type="match status" value="1"/>
</dbReference>
<name>A0A1F4XSB2_9BACT</name>
<dbReference type="SUPFAM" id="SSF50486">
    <property type="entry name" value="FMT C-terminal domain-like"/>
    <property type="match status" value="1"/>
</dbReference>
<dbReference type="GO" id="GO:0006284">
    <property type="term" value="P:base-excision repair"/>
    <property type="evidence" value="ECO:0007669"/>
    <property type="project" value="InterPro"/>
</dbReference>
<organism evidence="6 7">
    <name type="scientific">Candidatus Adlerbacteria bacterium RIFCSPHIGHO2_12_FULL_53_18</name>
    <dbReference type="NCBI Taxonomy" id="1797242"/>
    <lineage>
        <taxon>Bacteria</taxon>
        <taxon>Candidatus Adleribacteriota</taxon>
    </lineage>
</organism>
<protein>
    <recommendedName>
        <fullName evidence="5">Putative 3-methyladenine DNA glycosylase</fullName>
        <ecNumber evidence="5">3.2.2.-</ecNumber>
    </recommendedName>
</protein>
<evidence type="ECO:0000256" key="2">
    <source>
        <dbReference type="ARBA" id="ARBA00022763"/>
    </source>
</evidence>
<dbReference type="Gene3D" id="3.10.300.10">
    <property type="entry name" value="Methylpurine-DNA glycosylase (MPG)"/>
    <property type="match status" value="1"/>
</dbReference>
<proteinExistence type="inferred from homology"/>
<dbReference type="NCBIfam" id="TIGR00567">
    <property type="entry name" value="3mg"/>
    <property type="match status" value="1"/>
</dbReference>
<comment type="similarity">
    <text evidence="1 5">Belongs to the DNA glycosylase MPG family.</text>
</comment>
<evidence type="ECO:0000256" key="1">
    <source>
        <dbReference type="ARBA" id="ARBA00009232"/>
    </source>
</evidence>
<dbReference type="EC" id="3.2.2.-" evidence="5"/>
<dbReference type="GO" id="GO:0003677">
    <property type="term" value="F:DNA binding"/>
    <property type="evidence" value="ECO:0007669"/>
    <property type="project" value="InterPro"/>
</dbReference>
<reference evidence="6 7" key="1">
    <citation type="journal article" date="2016" name="Nat. Commun.">
        <title>Thousands of microbial genomes shed light on interconnected biogeochemical processes in an aquifer system.</title>
        <authorList>
            <person name="Anantharaman K."/>
            <person name="Brown C.T."/>
            <person name="Hug L.A."/>
            <person name="Sharon I."/>
            <person name="Castelle C.J."/>
            <person name="Probst A.J."/>
            <person name="Thomas B.C."/>
            <person name="Singh A."/>
            <person name="Wilkins M.J."/>
            <person name="Karaoz U."/>
            <person name="Brodie E.L."/>
            <person name="Williams K.H."/>
            <person name="Hubbard S.S."/>
            <person name="Banfield J.F."/>
        </authorList>
    </citation>
    <scope>NUCLEOTIDE SEQUENCE [LARGE SCALE GENOMIC DNA]</scope>
</reference>
<dbReference type="PANTHER" id="PTHR10429:SF0">
    <property type="entry name" value="DNA-3-METHYLADENINE GLYCOSYLASE"/>
    <property type="match status" value="1"/>
</dbReference>
<evidence type="ECO:0000256" key="4">
    <source>
        <dbReference type="ARBA" id="ARBA00023204"/>
    </source>
</evidence>
<keyword evidence="3 5" id="KW-0378">Hydrolase</keyword>
<sequence length="214" mass="23928">MARMLGPAFFDRPTLTVAKDLLGKFLVRRVRGKTVALMIVETEAYDGFKDLASHAHRGQTPRNTPMFGKPGTIYVYFTYGMHWMLNLVCGKKEYPAAVLIRGVSSSAKVSRSGEINGTPARDTFASLDGPAKLTKFLKIDKSLNHQPLGKKSGLWVEDRGEVISPRKIVRTPRIGINYAGEYIVKPWRFVLKNKCAPSGDPGRRTKIRSRLARH</sequence>
<dbReference type="Proteomes" id="UP000178091">
    <property type="component" value="Unassembled WGS sequence"/>
</dbReference>
<evidence type="ECO:0000256" key="3">
    <source>
        <dbReference type="ARBA" id="ARBA00022801"/>
    </source>
</evidence>
<dbReference type="InterPro" id="IPR011034">
    <property type="entry name" value="Formyl_transferase-like_C_sf"/>
</dbReference>
<dbReference type="GO" id="GO:0003905">
    <property type="term" value="F:alkylbase DNA N-glycosylase activity"/>
    <property type="evidence" value="ECO:0007669"/>
    <property type="project" value="InterPro"/>
</dbReference>
<dbReference type="Pfam" id="PF02245">
    <property type="entry name" value="Pur_DNA_glyco"/>
    <property type="match status" value="1"/>
</dbReference>
<dbReference type="HAMAP" id="MF_00527">
    <property type="entry name" value="3MGH"/>
    <property type="match status" value="1"/>
</dbReference>
<dbReference type="EMBL" id="MEWW01000015">
    <property type="protein sequence ID" value="OGC84488.1"/>
    <property type="molecule type" value="Genomic_DNA"/>
</dbReference>